<dbReference type="Gene3D" id="3.60.40.10">
    <property type="entry name" value="PPM-type phosphatase domain"/>
    <property type="match status" value="1"/>
</dbReference>
<dbReference type="SUPFAM" id="SSF158472">
    <property type="entry name" value="HAMP domain-like"/>
    <property type="match status" value="1"/>
</dbReference>
<feature type="domain" description="HAMP" evidence="8">
    <location>
        <begin position="353"/>
        <end position="414"/>
    </location>
</feature>
<dbReference type="GO" id="GO:0016791">
    <property type="term" value="F:phosphatase activity"/>
    <property type="evidence" value="ECO:0007669"/>
    <property type="project" value="TreeGrafter"/>
</dbReference>
<dbReference type="SUPFAM" id="SSF81606">
    <property type="entry name" value="PP2C-like"/>
    <property type="match status" value="1"/>
</dbReference>
<dbReference type="PROSITE" id="PS50885">
    <property type="entry name" value="HAMP"/>
    <property type="match status" value="1"/>
</dbReference>
<feature type="domain" description="PPM-type phosphatase" evidence="9">
    <location>
        <begin position="452"/>
        <end position="666"/>
    </location>
</feature>
<evidence type="ECO:0000256" key="2">
    <source>
        <dbReference type="ARBA" id="ARBA00022475"/>
    </source>
</evidence>
<evidence type="ECO:0000256" key="6">
    <source>
        <dbReference type="ARBA" id="ARBA00023136"/>
    </source>
</evidence>
<feature type="transmembrane region" description="Helical" evidence="7">
    <location>
        <begin position="333"/>
        <end position="352"/>
    </location>
</feature>
<sequence length="667" mass="73427">MLMRSLRGKIFLLVVAILLVLAAFVMLLTQRDVTRTVEAGERHAVDNVLNLVMRDTEARWSALLDDKISSVRTGRRQLVQAGATISTVLAGYADMAERGVMTQGAAKGMARAWINRLKLDDRRYAFVYDASYSVLATGNNAMTDLDLGPARDIKGRPLAEALYEETRRLGYGFAIYRWPLPGIEGEPETRYAYFGYFRQWDWVFVVTDSAQDIIEQVQGRRAQMESAMRSTLSQLTLAHSGFVFIMDDNGRMVVPPPAQKMGLLDAIERPSGQSLRQLLAQAGRSGPQALRVTDGKAPWQIQAVRNKPLGWTVVAAVPESDFTAPATQLLNRLAVIFAITLLLALVFAWLLATRIARPLDTLTQYARQLPEQDLTTDVSVPSHIATLPQHHHDEVGRLAASFLFMQRKLGENVQRLMHETSSRERFESELNIARAIQLGLLPVPLGSDVRQHVDLHATMLPAKQVGGDLYDYFMMPDGRLCLAIGDVSDKGVPAALFMAVTRTLIRATAEDETDPAQIMQKINNRLAENNPNMMFVTLLLGVLDLDTGELSWANAGHLKPIVIGADGTLRMLEGRSGPACGVQEDMVYQPLYAHVGPGEVLVGYTDGVTEAVNSQGGQYGDPRMLSLLSAPPGNATDIARRLLEDVQAFAAGAEQSDDITLIVVRRE</sequence>
<keyword evidence="4" id="KW-0378">Hydrolase</keyword>
<protein>
    <submittedName>
        <fullName evidence="10">Regulator</fullName>
    </submittedName>
</protein>
<evidence type="ECO:0000256" key="3">
    <source>
        <dbReference type="ARBA" id="ARBA00022692"/>
    </source>
</evidence>
<keyword evidence="2" id="KW-1003">Cell membrane</keyword>
<evidence type="ECO:0000313" key="11">
    <source>
        <dbReference type="Proteomes" id="UP000194161"/>
    </source>
</evidence>
<evidence type="ECO:0000256" key="5">
    <source>
        <dbReference type="ARBA" id="ARBA00022989"/>
    </source>
</evidence>
<keyword evidence="3 7" id="KW-0812">Transmembrane</keyword>
<organism evidence="10 11">
    <name type="scientific">Bordetella genomosp. 13</name>
    <dbReference type="NCBI Taxonomy" id="463040"/>
    <lineage>
        <taxon>Bacteria</taxon>
        <taxon>Pseudomonadati</taxon>
        <taxon>Pseudomonadota</taxon>
        <taxon>Betaproteobacteria</taxon>
        <taxon>Burkholderiales</taxon>
        <taxon>Alcaligenaceae</taxon>
        <taxon>Bordetella</taxon>
    </lineage>
</organism>
<evidence type="ECO:0000313" key="10">
    <source>
        <dbReference type="EMBL" id="ARP93581.1"/>
    </source>
</evidence>
<gene>
    <name evidence="10" type="ORF">CAL15_03800</name>
</gene>
<dbReference type="GO" id="GO:0007165">
    <property type="term" value="P:signal transduction"/>
    <property type="evidence" value="ECO:0007669"/>
    <property type="project" value="InterPro"/>
</dbReference>
<dbReference type="PROSITE" id="PS51746">
    <property type="entry name" value="PPM_2"/>
    <property type="match status" value="1"/>
</dbReference>
<comment type="subcellular location">
    <subcellularLocation>
        <location evidence="1">Cell membrane</location>
        <topology evidence="1">Multi-pass membrane protein</topology>
    </subcellularLocation>
</comment>
<dbReference type="Proteomes" id="UP000194161">
    <property type="component" value="Chromosome"/>
</dbReference>
<evidence type="ECO:0000256" key="4">
    <source>
        <dbReference type="ARBA" id="ARBA00022801"/>
    </source>
</evidence>
<dbReference type="Gene3D" id="1.10.8.500">
    <property type="entry name" value="HAMP domain in histidine kinase"/>
    <property type="match status" value="1"/>
</dbReference>
<keyword evidence="6 7" id="KW-0472">Membrane</keyword>
<dbReference type="InterPro" id="IPR052016">
    <property type="entry name" value="Bact_Sigma-Reg"/>
</dbReference>
<dbReference type="Pfam" id="PF07228">
    <property type="entry name" value="SpoIIE"/>
    <property type="match status" value="1"/>
</dbReference>
<evidence type="ECO:0000259" key="8">
    <source>
        <dbReference type="PROSITE" id="PS50885"/>
    </source>
</evidence>
<dbReference type="CDD" id="cd06225">
    <property type="entry name" value="HAMP"/>
    <property type="match status" value="1"/>
</dbReference>
<evidence type="ECO:0000256" key="7">
    <source>
        <dbReference type="SAM" id="Phobius"/>
    </source>
</evidence>
<dbReference type="Pfam" id="PF00672">
    <property type="entry name" value="HAMP"/>
    <property type="match status" value="1"/>
</dbReference>
<dbReference type="InterPro" id="IPR003660">
    <property type="entry name" value="HAMP_dom"/>
</dbReference>
<dbReference type="KEGG" id="bgm:CAL15_03800"/>
<dbReference type="InterPro" id="IPR004010">
    <property type="entry name" value="Double_Cache_2"/>
</dbReference>
<dbReference type="InterPro" id="IPR036457">
    <property type="entry name" value="PPM-type-like_dom_sf"/>
</dbReference>
<dbReference type="InterPro" id="IPR033480">
    <property type="entry name" value="sCache_2"/>
</dbReference>
<dbReference type="PANTHER" id="PTHR43156">
    <property type="entry name" value="STAGE II SPORULATION PROTEIN E-RELATED"/>
    <property type="match status" value="1"/>
</dbReference>
<name>A0A1W6Z896_9BORD</name>
<keyword evidence="5 7" id="KW-1133">Transmembrane helix</keyword>
<proteinExistence type="predicted"/>
<dbReference type="InterPro" id="IPR001932">
    <property type="entry name" value="PPM-type_phosphatase-like_dom"/>
</dbReference>
<dbReference type="OrthoDB" id="9802500at2"/>
<keyword evidence="11" id="KW-1185">Reference proteome</keyword>
<evidence type="ECO:0000256" key="1">
    <source>
        <dbReference type="ARBA" id="ARBA00004651"/>
    </source>
</evidence>
<evidence type="ECO:0000259" key="9">
    <source>
        <dbReference type="PROSITE" id="PS51746"/>
    </source>
</evidence>
<dbReference type="Gene3D" id="3.30.450.20">
    <property type="entry name" value="PAS domain"/>
    <property type="match status" value="2"/>
</dbReference>
<dbReference type="AlphaFoldDB" id="A0A1W6Z896"/>
<accession>A0A1W6Z896</accession>
<dbReference type="SMART" id="SM00304">
    <property type="entry name" value="HAMP"/>
    <property type="match status" value="1"/>
</dbReference>
<dbReference type="SMART" id="SM01049">
    <property type="entry name" value="Cache_2"/>
    <property type="match status" value="1"/>
</dbReference>
<dbReference type="GO" id="GO:0005886">
    <property type="term" value="C:plasma membrane"/>
    <property type="evidence" value="ECO:0007669"/>
    <property type="project" value="UniProtKB-SubCell"/>
</dbReference>
<dbReference type="EMBL" id="CP021111">
    <property type="protein sequence ID" value="ARP93581.1"/>
    <property type="molecule type" value="Genomic_DNA"/>
</dbReference>
<dbReference type="CDD" id="cd18774">
    <property type="entry name" value="PDC2_HK_sensor"/>
    <property type="match status" value="1"/>
</dbReference>
<dbReference type="STRING" id="463040.CAL15_03800"/>
<dbReference type="PANTHER" id="PTHR43156:SF2">
    <property type="entry name" value="STAGE II SPORULATION PROTEIN E"/>
    <property type="match status" value="1"/>
</dbReference>
<dbReference type="RefSeq" id="WP_086077364.1">
    <property type="nucleotide sequence ID" value="NZ_CP021111.1"/>
</dbReference>
<dbReference type="SMART" id="SM00331">
    <property type="entry name" value="PP2C_SIG"/>
    <property type="match status" value="1"/>
</dbReference>
<dbReference type="Pfam" id="PF08269">
    <property type="entry name" value="dCache_2"/>
    <property type="match status" value="1"/>
</dbReference>
<reference evidence="10 11" key="1">
    <citation type="submission" date="2017-05" db="EMBL/GenBank/DDBJ databases">
        <title>Complete and WGS of Bordetella genogroups.</title>
        <authorList>
            <person name="Spilker T."/>
            <person name="LiPuma J."/>
        </authorList>
    </citation>
    <scope>NUCLEOTIDE SEQUENCE [LARGE SCALE GENOMIC DNA]</scope>
    <source>
        <strain evidence="10 11">AU7206</strain>
    </source>
</reference>